<proteinExistence type="predicted"/>
<evidence type="ECO:0000313" key="1">
    <source>
        <dbReference type="EMBL" id="PWJ57018.1"/>
    </source>
</evidence>
<sequence length="169" mass="19938">MKYIGILLFSIFFTSCISQNQFVKMNKNILKQQADFDKRIAITTFSNRKRLSNYFVKSDTLFLIERVDEPSLKSEGAIWNEKRNEVLVFKETDIIYLKKGYMLKIDTTSINYNLWKDPLKSNAERFDTTSLDKHKILGGYRTFITQVIRGKEVKTFYFHDSYSLLNIAK</sequence>
<dbReference type="PROSITE" id="PS51257">
    <property type="entry name" value="PROKAR_LIPOPROTEIN"/>
    <property type="match status" value="1"/>
</dbReference>
<organism evidence="1 2">
    <name type="scientific">Dyadobacter jejuensis</name>
    <dbReference type="NCBI Taxonomy" id="1082580"/>
    <lineage>
        <taxon>Bacteria</taxon>
        <taxon>Pseudomonadati</taxon>
        <taxon>Bacteroidota</taxon>
        <taxon>Cytophagia</taxon>
        <taxon>Cytophagales</taxon>
        <taxon>Spirosomataceae</taxon>
        <taxon>Dyadobacter</taxon>
    </lineage>
</organism>
<dbReference type="EMBL" id="QGDT01000009">
    <property type="protein sequence ID" value="PWJ57018.1"/>
    <property type="molecule type" value="Genomic_DNA"/>
</dbReference>
<comment type="caution">
    <text evidence="1">The sequence shown here is derived from an EMBL/GenBank/DDBJ whole genome shotgun (WGS) entry which is preliminary data.</text>
</comment>
<gene>
    <name evidence="1" type="ORF">CLV98_109127</name>
</gene>
<reference evidence="1 2" key="1">
    <citation type="submission" date="2018-03" db="EMBL/GenBank/DDBJ databases">
        <title>Genomic Encyclopedia of Archaeal and Bacterial Type Strains, Phase II (KMG-II): from individual species to whole genera.</title>
        <authorList>
            <person name="Goeker M."/>
        </authorList>
    </citation>
    <scope>NUCLEOTIDE SEQUENCE [LARGE SCALE GENOMIC DNA]</scope>
    <source>
        <strain evidence="1 2">DSM 100346</strain>
    </source>
</reference>
<keyword evidence="2" id="KW-1185">Reference proteome</keyword>
<evidence type="ECO:0000313" key="2">
    <source>
        <dbReference type="Proteomes" id="UP000245880"/>
    </source>
</evidence>
<name>A0A316AIB3_9BACT</name>
<dbReference type="Proteomes" id="UP000245880">
    <property type="component" value="Unassembled WGS sequence"/>
</dbReference>
<accession>A0A316AIB3</accession>
<dbReference type="AlphaFoldDB" id="A0A316AIB3"/>
<protein>
    <submittedName>
        <fullName evidence="1">Uncharacterized protein</fullName>
    </submittedName>
</protein>